<dbReference type="CDD" id="cd00081">
    <property type="entry name" value="Hint"/>
    <property type="match status" value="1"/>
</dbReference>
<evidence type="ECO:0000256" key="1">
    <source>
        <dbReference type="SAM" id="MobiDB-lite"/>
    </source>
</evidence>
<dbReference type="SUPFAM" id="SSF51294">
    <property type="entry name" value="Hedgehog/intein (Hint) domain"/>
    <property type="match status" value="1"/>
</dbReference>
<dbReference type="InterPro" id="IPR036844">
    <property type="entry name" value="Hint_dom_sf"/>
</dbReference>
<dbReference type="Pfam" id="PF01085">
    <property type="entry name" value="HH_signal"/>
    <property type="match status" value="2"/>
</dbReference>
<dbReference type="GO" id="GO:0007267">
    <property type="term" value="P:cell-cell signaling"/>
    <property type="evidence" value="ECO:0007669"/>
    <property type="project" value="InterPro"/>
</dbReference>
<dbReference type="PROSITE" id="PS51257">
    <property type="entry name" value="PROKAR_LIPOPROTEIN"/>
    <property type="match status" value="1"/>
</dbReference>
<dbReference type="PANTHER" id="PTHR11889">
    <property type="entry name" value="HEDGEHOG"/>
    <property type="match status" value="1"/>
</dbReference>
<dbReference type="SMART" id="SM00306">
    <property type="entry name" value="HintN"/>
    <property type="match status" value="1"/>
</dbReference>
<feature type="compositionally biased region" description="Basic and acidic residues" evidence="1">
    <location>
        <begin position="150"/>
        <end position="165"/>
    </location>
</feature>
<gene>
    <name evidence="4" type="ORF">CDAUBV1_LOCUS5436</name>
</gene>
<dbReference type="InterPro" id="IPR000320">
    <property type="entry name" value="Hedgehog_signalling_dom"/>
</dbReference>
<dbReference type="PROSITE" id="PS50817">
    <property type="entry name" value="INTEIN_N_TER"/>
    <property type="match status" value="1"/>
</dbReference>
<evidence type="ECO:0000313" key="5">
    <source>
        <dbReference type="Proteomes" id="UP001497525"/>
    </source>
</evidence>
<keyword evidence="2" id="KW-0732">Signal</keyword>
<feature type="region of interest" description="Disordered" evidence="1">
    <location>
        <begin position="170"/>
        <end position="189"/>
    </location>
</feature>
<comment type="caution">
    <text evidence="4">The sequence shown here is derived from an EMBL/GenBank/DDBJ whole genome shotgun (WGS) entry which is preliminary data.</text>
</comment>
<dbReference type="EMBL" id="CAXLJL010000133">
    <property type="protein sequence ID" value="CAL5132583.1"/>
    <property type="molecule type" value="Genomic_DNA"/>
</dbReference>
<organism evidence="4 5">
    <name type="scientific">Calicophoron daubneyi</name>
    <name type="common">Rumen fluke</name>
    <name type="synonym">Paramphistomum daubneyi</name>
    <dbReference type="NCBI Taxonomy" id="300641"/>
    <lineage>
        <taxon>Eukaryota</taxon>
        <taxon>Metazoa</taxon>
        <taxon>Spiralia</taxon>
        <taxon>Lophotrochozoa</taxon>
        <taxon>Platyhelminthes</taxon>
        <taxon>Trematoda</taxon>
        <taxon>Digenea</taxon>
        <taxon>Plagiorchiida</taxon>
        <taxon>Pronocephalata</taxon>
        <taxon>Paramphistomoidea</taxon>
        <taxon>Paramphistomidae</taxon>
        <taxon>Calicophoron</taxon>
    </lineage>
</organism>
<dbReference type="InterPro" id="IPR006141">
    <property type="entry name" value="Intein_N"/>
</dbReference>
<evidence type="ECO:0000259" key="3">
    <source>
        <dbReference type="SMART" id="SM00306"/>
    </source>
</evidence>
<dbReference type="InterPro" id="IPR001767">
    <property type="entry name" value="Hedgehog_Hint"/>
</dbReference>
<name>A0AAV2TB65_CALDB</name>
<dbReference type="GO" id="GO:0016539">
    <property type="term" value="P:intein-mediated protein splicing"/>
    <property type="evidence" value="ECO:0007669"/>
    <property type="project" value="InterPro"/>
</dbReference>
<feature type="domain" description="Hint" evidence="3">
    <location>
        <begin position="440"/>
        <end position="545"/>
    </location>
</feature>
<dbReference type="InterPro" id="IPR003587">
    <property type="entry name" value="Hint_dom_N"/>
</dbReference>
<dbReference type="GO" id="GO:0010468">
    <property type="term" value="P:regulation of gene expression"/>
    <property type="evidence" value="ECO:0007669"/>
    <property type="project" value="TreeGrafter"/>
</dbReference>
<dbReference type="InterPro" id="IPR009045">
    <property type="entry name" value="Zn_M74/Hedgehog-like"/>
</dbReference>
<dbReference type="Gene3D" id="2.170.16.10">
    <property type="entry name" value="Hedgehog/Intein (Hint) domain"/>
    <property type="match status" value="1"/>
</dbReference>
<dbReference type="GO" id="GO:0005615">
    <property type="term" value="C:extracellular space"/>
    <property type="evidence" value="ECO:0007669"/>
    <property type="project" value="TreeGrafter"/>
</dbReference>
<evidence type="ECO:0000256" key="2">
    <source>
        <dbReference type="SAM" id="SignalP"/>
    </source>
</evidence>
<dbReference type="PANTHER" id="PTHR11889:SF31">
    <property type="entry name" value="PROTEIN HEDGEHOG"/>
    <property type="match status" value="1"/>
</dbReference>
<feature type="chain" id="PRO_5043752309" description="Hint domain-containing protein" evidence="2">
    <location>
        <begin position="28"/>
        <end position="653"/>
    </location>
</feature>
<dbReference type="InterPro" id="IPR050387">
    <property type="entry name" value="Hedgehog_Signaling"/>
</dbReference>
<dbReference type="GO" id="GO:0001708">
    <property type="term" value="P:cell fate specification"/>
    <property type="evidence" value="ECO:0007669"/>
    <property type="project" value="TreeGrafter"/>
</dbReference>
<accession>A0AAV2TB65</accession>
<dbReference type="SUPFAM" id="SSF55166">
    <property type="entry name" value="Hedgehog/DD-peptidase"/>
    <property type="match status" value="2"/>
</dbReference>
<dbReference type="Pfam" id="PF01079">
    <property type="entry name" value="Hint"/>
    <property type="match status" value="1"/>
</dbReference>
<dbReference type="AlphaFoldDB" id="A0AAV2TB65"/>
<dbReference type="Gene3D" id="3.30.1380.10">
    <property type="match status" value="2"/>
</dbReference>
<proteinExistence type="predicted"/>
<dbReference type="GO" id="GO:0016540">
    <property type="term" value="P:protein autoprocessing"/>
    <property type="evidence" value="ECO:0007669"/>
    <property type="project" value="InterPro"/>
</dbReference>
<dbReference type="GO" id="GO:0005113">
    <property type="term" value="F:patched binding"/>
    <property type="evidence" value="ECO:0007669"/>
    <property type="project" value="TreeGrafter"/>
</dbReference>
<feature type="region of interest" description="Disordered" evidence="1">
    <location>
        <begin position="133"/>
        <end position="165"/>
    </location>
</feature>
<evidence type="ECO:0000313" key="4">
    <source>
        <dbReference type="EMBL" id="CAL5132583.1"/>
    </source>
</evidence>
<sequence length="653" mass="75282">MLWLSCRLLKLIWTVILFCAFSVTVQACLKSSMYYRTKVRSRSHVFIPGEYQPRQWENTVDASGPLDQRDFQFTLPTKRLVRVDSPHIEFDSEEARWMTKGCRDRLIKLSTQIQNTWAKQEVVLRVIRGWVKPPPGYQRSTDEESTSDSSVDKDANKDKRKDESLLYEAREKQTDRNIPHTHQVPPPASIFSVQRITPYGGIKSSQDPPTPIIDMTPEMMVDESRPNVFPKPSDSTHQSNAVRHEPGMHNYMLSFQQHQPPWTPLKSSKYPVFSAQLRRSYSSHNTPRYRPVESNVFHPPRIYPSRSIRLKRQAVSHPVSNNSNDNSTIGLSKHKIYGRSVNMLHSLNSNEQNSHVNTMNHVRFEQWLEMRMEEFHYAGRAIDMKLITRPFARTRNVNFNLGVLAQIAYYVAQFDWCYFSRTGHVHCSVKPDASITSQWFGCFPGSSIVWLANGERILMEKVRIGDRVLAIDTTTRQITVSPVVAFLHRDPGEWTPLVQVSYSFSGKNATIRITPDHLIYTLSGGSIRTTFASLLKVGEKILVTNGISQELKEAQVTGVIPWRVELNETGVFAPLTEIGSLLVDDVFTSCFAYFSNERLSYYITWPLQLLYRIKIWMNPRLPDNGSFGVHQYLQWIYNLFSPVLPETFFYSQT</sequence>
<feature type="signal peptide" evidence="2">
    <location>
        <begin position="1"/>
        <end position="27"/>
    </location>
</feature>
<dbReference type="GO" id="GO:0007224">
    <property type="term" value="P:smoothened signaling pathway"/>
    <property type="evidence" value="ECO:0007669"/>
    <property type="project" value="TreeGrafter"/>
</dbReference>
<reference evidence="4" key="1">
    <citation type="submission" date="2024-06" db="EMBL/GenBank/DDBJ databases">
        <authorList>
            <person name="Liu X."/>
            <person name="Lenzi L."/>
            <person name="Haldenby T S."/>
            <person name="Uol C."/>
        </authorList>
    </citation>
    <scope>NUCLEOTIDE SEQUENCE</scope>
</reference>
<protein>
    <recommendedName>
        <fullName evidence="3">Hint domain-containing protein</fullName>
    </recommendedName>
</protein>
<dbReference type="Proteomes" id="UP001497525">
    <property type="component" value="Unassembled WGS sequence"/>
</dbReference>
<dbReference type="GO" id="GO:0005509">
    <property type="term" value="F:calcium ion binding"/>
    <property type="evidence" value="ECO:0007669"/>
    <property type="project" value="TreeGrafter"/>
</dbReference>